<dbReference type="InterPro" id="IPR052169">
    <property type="entry name" value="CW_Biosynth-Accessory"/>
</dbReference>
<sequence length="347" mass="39258">MTVIHIAAVGDILMWQRQIHAAKVAGQNKYSFDSMFQPVAPFLRRADLTIGNLETTLSGRESTYQRRQPKTGWPMFNCPDELAPALKRAGFDVLVTANNHCMDRGISGLRRTLGVLDKVGIKHTGTYRTYAESQQYLIKNVKGIRVGILSYTYGTNGNKVPADARYAVNYIHMGKIKTDLKRIKQKSDVVIVVYHFGQEFHRYPNARQKALVKHAFQNGADIVFGVHPHVLQPTTLQWVAQSHGNKKRKFAIYSLGNFISDKMMSDPYSASGVIMNLQLQKQSNGTVTMQKITGIPTWVHKIHTKSRVKFRVLPVRKYLKTPDGLLTKSDIRTMHTVNRNTSVHLKV</sequence>
<feature type="domain" description="Capsule synthesis protein CapA" evidence="2">
    <location>
        <begin position="5"/>
        <end position="262"/>
    </location>
</feature>
<evidence type="ECO:0000313" key="3">
    <source>
        <dbReference type="EMBL" id="KPV41982.1"/>
    </source>
</evidence>
<dbReference type="PANTHER" id="PTHR33393:SF12">
    <property type="entry name" value="CAPSULE BIOSYNTHESIS PROTEIN CAPA"/>
    <property type="match status" value="1"/>
</dbReference>
<dbReference type="PANTHER" id="PTHR33393">
    <property type="entry name" value="POLYGLUTAMINE SYNTHESIS ACCESSORY PROTEIN RV0574C-RELATED"/>
    <property type="match status" value="1"/>
</dbReference>
<name>A0A0P9C9E8_9BACL</name>
<comment type="caution">
    <text evidence="3">The sequence shown here is derived from an EMBL/GenBank/DDBJ whole genome shotgun (WGS) entry which is preliminary data.</text>
</comment>
<keyword evidence="4" id="KW-1185">Reference proteome</keyword>
<dbReference type="RefSeq" id="WP_054970884.1">
    <property type="nucleotide sequence ID" value="NZ_LJCO01000085.1"/>
</dbReference>
<proteinExistence type="inferred from homology"/>
<dbReference type="CDD" id="cd07381">
    <property type="entry name" value="MPP_CapA"/>
    <property type="match status" value="1"/>
</dbReference>
<dbReference type="Proteomes" id="UP000050482">
    <property type="component" value="Unassembled WGS sequence"/>
</dbReference>
<dbReference type="EMBL" id="LJCO01000085">
    <property type="protein sequence ID" value="KPV41982.1"/>
    <property type="molecule type" value="Genomic_DNA"/>
</dbReference>
<dbReference type="SMART" id="SM00854">
    <property type="entry name" value="PGA_cap"/>
    <property type="match status" value="1"/>
</dbReference>
<dbReference type="SUPFAM" id="SSF56300">
    <property type="entry name" value="Metallo-dependent phosphatases"/>
    <property type="match status" value="1"/>
</dbReference>
<comment type="similarity">
    <text evidence="1">Belongs to the CapA family.</text>
</comment>
<protein>
    <recommendedName>
        <fullName evidence="2">Capsule synthesis protein CapA domain-containing protein</fullName>
    </recommendedName>
</protein>
<dbReference type="Pfam" id="PF09587">
    <property type="entry name" value="PGA_cap"/>
    <property type="match status" value="1"/>
</dbReference>
<evidence type="ECO:0000256" key="1">
    <source>
        <dbReference type="ARBA" id="ARBA00005662"/>
    </source>
</evidence>
<evidence type="ECO:0000259" key="2">
    <source>
        <dbReference type="SMART" id="SM00854"/>
    </source>
</evidence>
<dbReference type="InterPro" id="IPR019079">
    <property type="entry name" value="Capsule_synth_CapA"/>
</dbReference>
<dbReference type="Gene3D" id="3.60.21.10">
    <property type="match status" value="1"/>
</dbReference>
<reference evidence="3 4" key="1">
    <citation type="submission" date="2015-09" db="EMBL/GenBank/DDBJ databases">
        <title>Draft genome sequence of Alicyclobacillus ferrooxydans DSM 22381.</title>
        <authorList>
            <person name="Hemp J."/>
        </authorList>
    </citation>
    <scope>NUCLEOTIDE SEQUENCE [LARGE SCALE GENOMIC DNA]</scope>
    <source>
        <strain evidence="3 4">TC-34</strain>
    </source>
</reference>
<accession>A0A0P9C9E8</accession>
<evidence type="ECO:0000313" key="4">
    <source>
        <dbReference type="Proteomes" id="UP000050482"/>
    </source>
</evidence>
<gene>
    <name evidence="3" type="ORF">AN477_19600</name>
</gene>
<dbReference type="STRING" id="471514.AN477_19600"/>
<dbReference type="PATRIC" id="fig|471514.4.peg.1018"/>
<dbReference type="InterPro" id="IPR029052">
    <property type="entry name" value="Metallo-depent_PP-like"/>
</dbReference>
<organism evidence="3 4">
    <name type="scientific">Alicyclobacillus ferrooxydans</name>
    <dbReference type="NCBI Taxonomy" id="471514"/>
    <lineage>
        <taxon>Bacteria</taxon>
        <taxon>Bacillati</taxon>
        <taxon>Bacillota</taxon>
        <taxon>Bacilli</taxon>
        <taxon>Bacillales</taxon>
        <taxon>Alicyclobacillaceae</taxon>
        <taxon>Alicyclobacillus</taxon>
    </lineage>
</organism>
<dbReference type="AlphaFoldDB" id="A0A0P9C9E8"/>